<dbReference type="CDD" id="cd00009">
    <property type="entry name" value="AAA"/>
    <property type="match status" value="1"/>
</dbReference>
<evidence type="ECO:0000259" key="2">
    <source>
        <dbReference type="SMART" id="SM00382"/>
    </source>
</evidence>
<accession>A0A147ES13</accession>
<dbReference type="Proteomes" id="UP000070810">
    <property type="component" value="Unassembled WGS sequence"/>
</dbReference>
<keyword evidence="4" id="KW-1185">Reference proteome</keyword>
<dbReference type="SUPFAM" id="SSF52540">
    <property type="entry name" value="P-loop containing nucleoside triphosphate hydrolases"/>
    <property type="match status" value="1"/>
</dbReference>
<dbReference type="PATRIC" id="fig|1079994.3.peg.1882"/>
<proteinExistence type="predicted"/>
<dbReference type="PIRSF" id="PIRSF002849">
    <property type="entry name" value="AAA_ATPase_chaperone_MoxR_prd"/>
    <property type="match status" value="1"/>
</dbReference>
<dbReference type="Pfam" id="PF07726">
    <property type="entry name" value="AAA_3"/>
    <property type="match status" value="1"/>
</dbReference>
<dbReference type="Pfam" id="PF17863">
    <property type="entry name" value="AAA_lid_2"/>
    <property type="match status" value="1"/>
</dbReference>
<dbReference type="PANTHER" id="PTHR42759:SF5">
    <property type="entry name" value="METHANOL DEHYDROGENASE REGULATOR"/>
    <property type="match status" value="1"/>
</dbReference>
<evidence type="ECO:0000313" key="3">
    <source>
        <dbReference type="EMBL" id="KTR87319.1"/>
    </source>
</evidence>
<evidence type="ECO:0000313" key="4">
    <source>
        <dbReference type="Proteomes" id="UP000070810"/>
    </source>
</evidence>
<dbReference type="GO" id="GO:0016887">
    <property type="term" value="F:ATP hydrolysis activity"/>
    <property type="evidence" value="ECO:0007669"/>
    <property type="project" value="InterPro"/>
</dbReference>
<feature type="region of interest" description="Disordered" evidence="1">
    <location>
        <begin position="1"/>
        <end position="20"/>
    </location>
</feature>
<dbReference type="RefSeq" id="WP_058592688.1">
    <property type="nucleotide sequence ID" value="NZ_LDRK01000005.1"/>
</dbReference>
<dbReference type="OrthoDB" id="9808397at2"/>
<dbReference type="PANTHER" id="PTHR42759">
    <property type="entry name" value="MOXR FAMILY PROTEIN"/>
    <property type="match status" value="1"/>
</dbReference>
<protein>
    <submittedName>
        <fullName evidence="3">ATPase</fullName>
    </submittedName>
</protein>
<feature type="domain" description="AAA+ ATPase" evidence="2">
    <location>
        <begin position="52"/>
        <end position="193"/>
    </location>
</feature>
<dbReference type="InterPro" id="IPR050764">
    <property type="entry name" value="CbbQ/NirQ/NorQ/GpvN"/>
</dbReference>
<dbReference type="Gene3D" id="3.40.50.300">
    <property type="entry name" value="P-loop containing nucleotide triphosphate hydrolases"/>
    <property type="match status" value="1"/>
</dbReference>
<evidence type="ECO:0000256" key="1">
    <source>
        <dbReference type="SAM" id="MobiDB-lite"/>
    </source>
</evidence>
<feature type="compositionally biased region" description="Low complexity" evidence="1">
    <location>
        <begin position="10"/>
        <end position="20"/>
    </location>
</feature>
<comment type="caution">
    <text evidence="3">The sequence shown here is derived from an EMBL/GenBank/DDBJ whole genome shotgun (WGS) entry which is preliminary data.</text>
</comment>
<dbReference type="Gene3D" id="1.10.8.80">
    <property type="entry name" value="Magnesium chelatase subunit I, C-Terminal domain"/>
    <property type="match status" value="1"/>
</dbReference>
<gene>
    <name evidence="3" type="ORF">NS354_00570</name>
</gene>
<dbReference type="AlphaFoldDB" id="A0A147ES13"/>
<dbReference type="InterPro" id="IPR041628">
    <property type="entry name" value="ChlI/MoxR_AAA_lid"/>
</dbReference>
<dbReference type="EMBL" id="LDRK01000005">
    <property type="protein sequence ID" value="KTR87319.1"/>
    <property type="molecule type" value="Genomic_DNA"/>
</dbReference>
<reference evidence="3 4" key="1">
    <citation type="journal article" date="2016" name="Front. Microbiol.">
        <title>Genomic Resource of Rice Seed Associated Bacteria.</title>
        <authorList>
            <person name="Midha S."/>
            <person name="Bansal K."/>
            <person name="Sharma S."/>
            <person name="Kumar N."/>
            <person name="Patil P.P."/>
            <person name="Chaudhry V."/>
            <person name="Patil P.B."/>
        </authorList>
    </citation>
    <scope>NUCLEOTIDE SEQUENCE [LARGE SCALE GENOMIC DNA]</scope>
    <source>
        <strain evidence="3 4">NS354</strain>
    </source>
</reference>
<dbReference type="InterPro" id="IPR027417">
    <property type="entry name" value="P-loop_NTPase"/>
</dbReference>
<dbReference type="InterPro" id="IPR003593">
    <property type="entry name" value="AAA+_ATPase"/>
</dbReference>
<dbReference type="InterPro" id="IPR011703">
    <property type="entry name" value="ATPase_AAA-3"/>
</dbReference>
<organism evidence="3 4">
    <name type="scientific">Leucobacter chromiiresistens</name>
    <dbReference type="NCBI Taxonomy" id="1079994"/>
    <lineage>
        <taxon>Bacteria</taxon>
        <taxon>Bacillati</taxon>
        <taxon>Actinomycetota</taxon>
        <taxon>Actinomycetes</taxon>
        <taxon>Micrococcales</taxon>
        <taxon>Microbacteriaceae</taxon>
        <taxon>Leucobacter</taxon>
    </lineage>
</organism>
<dbReference type="SMART" id="SM00382">
    <property type="entry name" value="AAA"/>
    <property type="match status" value="1"/>
</dbReference>
<name>A0A147ES13_9MICO</name>
<sequence length="330" mass="35291">MSTTELSHDPVPAARPRAVPPSDLAQRIGDALAHVIQGQREVIETVITTVIAGGHLLLEDVPGVGKTTLATALARSISAEARRIQFTSDMLPTDVTGLSVYDQESRRFQFHPGPIFANIVIGDEVNRATPKTQSALLEAMEERAVTVDGSTHRLPELFVVVATQNPQDMEGTFALPEAQRDRFMTRISLGYPDAASELRMLLSTSDRDPRVAAPAVATVDEVRAAQRAAAAVHLSPEVGGYIVDLVGATRSHSGVALGASPRASVHVSRMSRARAAVHGRDYVSPDDVASLAATVLSHRLVPQGRFARADESARAATEIVEEIVARTPLR</sequence>
<dbReference type="GO" id="GO:0005524">
    <property type="term" value="F:ATP binding"/>
    <property type="evidence" value="ECO:0007669"/>
    <property type="project" value="InterPro"/>
</dbReference>